<evidence type="ECO:0000313" key="2">
    <source>
        <dbReference type="EMBL" id="PVX83762.1"/>
    </source>
</evidence>
<proteinExistence type="predicted"/>
<evidence type="ECO:0000256" key="1">
    <source>
        <dbReference type="SAM" id="MobiDB-lite"/>
    </source>
</evidence>
<evidence type="ECO:0000313" key="3">
    <source>
        <dbReference type="Proteomes" id="UP000245712"/>
    </source>
</evidence>
<gene>
    <name evidence="2" type="ORF">C7402_106171</name>
</gene>
<protein>
    <submittedName>
        <fullName evidence="2">Uncharacterized protein</fullName>
    </submittedName>
</protein>
<keyword evidence="3" id="KW-1185">Reference proteome</keyword>
<dbReference type="Proteomes" id="UP000245712">
    <property type="component" value="Unassembled WGS sequence"/>
</dbReference>
<feature type="region of interest" description="Disordered" evidence="1">
    <location>
        <begin position="101"/>
        <end position="122"/>
    </location>
</feature>
<comment type="caution">
    <text evidence="2">The sequence shown here is derived from an EMBL/GenBank/DDBJ whole genome shotgun (WGS) entry which is preliminary data.</text>
</comment>
<sequence length="260" mass="29805">MSCEPQEGYPGLGPRGERRLQAINGYFTCARGWLLTPLDEKQRVARMESRTGRDGAHRHVRSGTAPTVTEHWYKEFIRRVPPRGRSDRRWRRWWRKYGERPKRPGNVQDMATSKSGETSRGGRRAFLTSFPCAARIESVAANLIQPYARAVRRCGRRLSWPLPWHSRQVDRKRRKTVPSRTRGMSLRFLKTYFACAHAAPSSATQRRTGAQKRQFSPPSFPLQRACDNTIRRGSPLPAPCCLASPPRTVRLARERTGVVL</sequence>
<organism evidence="2 3">
    <name type="scientific">Paraburkholderia unamae</name>
    <dbReference type="NCBI Taxonomy" id="219649"/>
    <lineage>
        <taxon>Bacteria</taxon>
        <taxon>Pseudomonadati</taxon>
        <taxon>Pseudomonadota</taxon>
        <taxon>Betaproteobacteria</taxon>
        <taxon>Burkholderiales</taxon>
        <taxon>Burkholderiaceae</taxon>
        <taxon>Paraburkholderia</taxon>
    </lineage>
</organism>
<dbReference type="EMBL" id="QEOB01000006">
    <property type="protein sequence ID" value="PVX83762.1"/>
    <property type="molecule type" value="Genomic_DNA"/>
</dbReference>
<name>A0ABX5KNA1_9BURK</name>
<reference evidence="2 3" key="1">
    <citation type="submission" date="2018-05" db="EMBL/GenBank/DDBJ databases">
        <title>Genomic Encyclopedia of Type Strains, Phase IV (KMG-V): Genome sequencing to study the core and pangenomes of soil and plant-associated prokaryotes.</title>
        <authorList>
            <person name="Whitman W."/>
        </authorList>
    </citation>
    <scope>NUCLEOTIDE SEQUENCE [LARGE SCALE GENOMIC DNA]</scope>
    <source>
        <strain evidence="2 3">SCZa-39</strain>
    </source>
</reference>
<accession>A0ABX5KNA1</accession>
<feature type="compositionally biased region" description="Polar residues" evidence="1">
    <location>
        <begin position="109"/>
        <end position="118"/>
    </location>
</feature>